<feature type="compositionally biased region" description="Polar residues" evidence="1">
    <location>
        <begin position="13"/>
        <end position="25"/>
    </location>
</feature>
<reference evidence="2" key="1">
    <citation type="submission" date="2022-11" db="EMBL/GenBank/DDBJ databases">
        <authorList>
            <person name="Petersen C."/>
        </authorList>
    </citation>
    <scope>NUCLEOTIDE SEQUENCE</scope>
    <source>
        <strain evidence="2">IBT 16849</strain>
    </source>
</reference>
<reference evidence="2" key="2">
    <citation type="journal article" date="2023" name="IMA Fungus">
        <title>Comparative genomic study of the Penicillium genus elucidates a diverse pangenome and 15 lateral gene transfer events.</title>
        <authorList>
            <person name="Petersen C."/>
            <person name="Sorensen T."/>
            <person name="Nielsen M.R."/>
            <person name="Sondergaard T.E."/>
            <person name="Sorensen J.L."/>
            <person name="Fitzpatrick D.A."/>
            <person name="Frisvad J.C."/>
            <person name="Nielsen K.L."/>
        </authorList>
    </citation>
    <scope>NUCLEOTIDE SEQUENCE</scope>
    <source>
        <strain evidence="2">IBT 16849</strain>
    </source>
</reference>
<dbReference type="AlphaFoldDB" id="A0A9W9N1F1"/>
<dbReference type="EMBL" id="JAPQKP010000001">
    <property type="protein sequence ID" value="KAJ5211422.1"/>
    <property type="molecule type" value="Genomic_DNA"/>
</dbReference>
<comment type="caution">
    <text evidence="2">The sequence shown here is derived from an EMBL/GenBank/DDBJ whole genome shotgun (WGS) entry which is preliminary data.</text>
</comment>
<evidence type="ECO:0000313" key="3">
    <source>
        <dbReference type="Proteomes" id="UP001150879"/>
    </source>
</evidence>
<name>A0A9W9N1F1_9EURO</name>
<organism evidence="2 3">
    <name type="scientific">Penicillium cf. griseofulvum</name>
    <dbReference type="NCBI Taxonomy" id="2972120"/>
    <lineage>
        <taxon>Eukaryota</taxon>
        <taxon>Fungi</taxon>
        <taxon>Dikarya</taxon>
        <taxon>Ascomycota</taxon>
        <taxon>Pezizomycotina</taxon>
        <taxon>Eurotiomycetes</taxon>
        <taxon>Eurotiomycetidae</taxon>
        <taxon>Eurotiales</taxon>
        <taxon>Aspergillaceae</taxon>
        <taxon>Penicillium</taxon>
    </lineage>
</organism>
<dbReference type="Proteomes" id="UP001150879">
    <property type="component" value="Unassembled WGS sequence"/>
</dbReference>
<accession>A0A9W9N1F1</accession>
<gene>
    <name evidence="2" type="ORF">N7472_001561</name>
</gene>
<sequence length="70" mass="7423">MPLARTRSYFATEDTTAEQPSTDPATSGLLPRGILSIAVPEALPPAVAAQTAFVRYPAVGVRTAPRWESP</sequence>
<feature type="region of interest" description="Disordered" evidence="1">
    <location>
        <begin position="1"/>
        <end position="28"/>
    </location>
</feature>
<protein>
    <submittedName>
        <fullName evidence="2">Uncharacterized protein</fullName>
    </submittedName>
</protein>
<keyword evidence="3" id="KW-1185">Reference proteome</keyword>
<evidence type="ECO:0000256" key="1">
    <source>
        <dbReference type="SAM" id="MobiDB-lite"/>
    </source>
</evidence>
<evidence type="ECO:0000313" key="2">
    <source>
        <dbReference type="EMBL" id="KAJ5211422.1"/>
    </source>
</evidence>
<proteinExistence type="predicted"/>